<dbReference type="PANTHER" id="PTHR39156:SF1">
    <property type="entry name" value="RIBONUCLEASE M5"/>
    <property type="match status" value="1"/>
</dbReference>
<dbReference type="InterPro" id="IPR006171">
    <property type="entry name" value="TOPRIM_dom"/>
</dbReference>
<dbReference type="PROSITE" id="PS50880">
    <property type="entry name" value="TOPRIM"/>
    <property type="match status" value="1"/>
</dbReference>
<reference evidence="2" key="2">
    <citation type="journal article" date="2021" name="PeerJ">
        <title>Extensive microbial diversity within the chicken gut microbiome revealed by metagenomics and culture.</title>
        <authorList>
            <person name="Gilroy R."/>
            <person name="Ravi A."/>
            <person name="Getino M."/>
            <person name="Pursley I."/>
            <person name="Horton D.L."/>
            <person name="Alikhan N.F."/>
            <person name="Baker D."/>
            <person name="Gharbi K."/>
            <person name="Hall N."/>
            <person name="Watson M."/>
            <person name="Adriaenssens E.M."/>
            <person name="Foster-Nyarko E."/>
            <person name="Jarju S."/>
            <person name="Secka A."/>
            <person name="Antonio M."/>
            <person name="Oren A."/>
            <person name="Chaudhuri R.R."/>
            <person name="La Ragione R."/>
            <person name="Hildebrand F."/>
            <person name="Pallen M.J."/>
        </authorList>
    </citation>
    <scope>NUCLEOTIDE SEQUENCE</scope>
    <source>
        <strain evidence="2">USAMLcec3-3695</strain>
    </source>
</reference>
<protein>
    <submittedName>
        <fullName evidence="2">DUF4093 domain-containing protein</fullName>
    </submittedName>
</protein>
<dbReference type="PANTHER" id="PTHR39156">
    <property type="entry name" value="RIBONUCLEASE M5"/>
    <property type="match status" value="1"/>
</dbReference>
<dbReference type="SMART" id="SM00493">
    <property type="entry name" value="TOPRIM"/>
    <property type="match status" value="1"/>
</dbReference>
<evidence type="ECO:0000313" key="3">
    <source>
        <dbReference type="Proteomes" id="UP000824109"/>
    </source>
</evidence>
<accession>A0A9D1MAW2</accession>
<reference evidence="2" key="1">
    <citation type="submission" date="2020-10" db="EMBL/GenBank/DDBJ databases">
        <authorList>
            <person name="Gilroy R."/>
        </authorList>
    </citation>
    <scope>NUCLEOTIDE SEQUENCE</scope>
    <source>
        <strain evidence="2">USAMLcec3-3695</strain>
    </source>
</reference>
<dbReference type="Gene3D" id="3.40.1360.10">
    <property type="match status" value="1"/>
</dbReference>
<gene>
    <name evidence="2" type="ORF">IAA61_04170</name>
</gene>
<dbReference type="Proteomes" id="UP000824109">
    <property type="component" value="Unassembled WGS sequence"/>
</dbReference>
<name>A0A9D1MAW2_9FIRM</name>
<sequence>MHKIKEAVIVEGIYDKNKLEGFLDGVILTTHGFAVYSNEDFVKTIQRLADTVGIVILTDSDSAGMRIRNFIKQKVDPSKVKHAYVPDIHGTERRKRKASAEGLLGVEGMSESVIINALREAGCSVDDETCEEMSAGITKADLYALGLTGGIGAKELRGILSHEIGVPAKLSTNMLLEVLNRTVSREELVDIVQKIKDKKI</sequence>
<proteinExistence type="predicted"/>
<evidence type="ECO:0000259" key="1">
    <source>
        <dbReference type="PROSITE" id="PS50880"/>
    </source>
</evidence>
<dbReference type="Pfam" id="PF01751">
    <property type="entry name" value="Toprim"/>
    <property type="match status" value="1"/>
</dbReference>
<dbReference type="SUPFAM" id="SSF110455">
    <property type="entry name" value="Toprim domain"/>
    <property type="match status" value="1"/>
</dbReference>
<dbReference type="GO" id="GO:0006364">
    <property type="term" value="P:rRNA processing"/>
    <property type="evidence" value="ECO:0007669"/>
    <property type="project" value="TreeGrafter"/>
</dbReference>
<dbReference type="EMBL" id="DVNB01000045">
    <property type="protein sequence ID" value="HIU56995.1"/>
    <property type="molecule type" value="Genomic_DNA"/>
</dbReference>
<dbReference type="GO" id="GO:0043822">
    <property type="term" value="F:ribonuclease M5 activity"/>
    <property type="evidence" value="ECO:0007669"/>
    <property type="project" value="TreeGrafter"/>
</dbReference>
<dbReference type="AlphaFoldDB" id="A0A9D1MAW2"/>
<feature type="domain" description="Toprim" evidence="1">
    <location>
        <begin position="5"/>
        <end position="85"/>
    </location>
</feature>
<dbReference type="Pfam" id="PF13331">
    <property type="entry name" value="DUF4093"/>
    <property type="match status" value="1"/>
</dbReference>
<comment type="caution">
    <text evidence="2">The sequence shown here is derived from an EMBL/GenBank/DDBJ whole genome shotgun (WGS) entry which is preliminary data.</text>
</comment>
<organism evidence="2 3">
    <name type="scientific">Candidatus Ornithomonoglobus merdipullorum</name>
    <dbReference type="NCBI Taxonomy" id="2840895"/>
    <lineage>
        <taxon>Bacteria</taxon>
        <taxon>Bacillati</taxon>
        <taxon>Bacillota</taxon>
        <taxon>Clostridia</taxon>
        <taxon>Candidatus Ornithomonoglobus</taxon>
    </lineage>
</organism>
<evidence type="ECO:0000313" key="2">
    <source>
        <dbReference type="EMBL" id="HIU56995.1"/>
    </source>
</evidence>
<dbReference type="InterPro" id="IPR025156">
    <property type="entry name" value="RNase_M5_C"/>
</dbReference>